<feature type="region of interest" description="Disordered" evidence="1">
    <location>
        <begin position="243"/>
        <end position="271"/>
    </location>
</feature>
<proteinExistence type="predicted"/>
<evidence type="ECO:0000313" key="3">
    <source>
        <dbReference type="Proteomes" id="UP000235786"/>
    </source>
</evidence>
<dbReference type="EMBL" id="KZ613965">
    <property type="protein sequence ID" value="PMD30737.1"/>
    <property type="molecule type" value="Genomic_DNA"/>
</dbReference>
<evidence type="ECO:0000256" key="1">
    <source>
        <dbReference type="SAM" id="MobiDB-lite"/>
    </source>
</evidence>
<evidence type="ECO:0000313" key="2">
    <source>
        <dbReference type="EMBL" id="PMD30737.1"/>
    </source>
</evidence>
<organism evidence="2 3">
    <name type="scientific">Hyaloscypha variabilis (strain UAMH 11265 / GT02V1 / F)</name>
    <name type="common">Meliniomyces variabilis</name>
    <dbReference type="NCBI Taxonomy" id="1149755"/>
    <lineage>
        <taxon>Eukaryota</taxon>
        <taxon>Fungi</taxon>
        <taxon>Dikarya</taxon>
        <taxon>Ascomycota</taxon>
        <taxon>Pezizomycotina</taxon>
        <taxon>Leotiomycetes</taxon>
        <taxon>Helotiales</taxon>
        <taxon>Hyaloscyphaceae</taxon>
        <taxon>Hyaloscypha</taxon>
        <taxon>Hyaloscypha variabilis</taxon>
    </lineage>
</organism>
<protein>
    <submittedName>
        <fullName evidence="2">Uncharacterized protein</fullName>
    </submittedName>
</protein>
<gene>
    <name evidence="2" type="ORF">L207DRAFT_592118</name>
</gene>
<sequence>MLFYFTLPSDEIEQLAAFSSFEKHLLSSIVHTLRLGVYLKQILDGTAPELDQEAGGYVAVQPFVNSALSTDFSADKFFPLRLTGASMRGITSIVPLRTGTMTSLRIFQLAIFRAFAFGDKERIKELTLAHSAQPDLDSIAAIITKWGGKSNIALPVYGNFQVIKAKVPTMLRLLWEFADSLHNDSTTRSATIPFTEVYQRLADKRVPSLPYGGVVTWVLVSDFVEYGICAAPTEQDLAEHIIPTSKSSRGSPSGPTGGIKHAAENSGEDMPKDAAALAEVLRRLMDVFNDPPKTMPTITELVKDCEEIQGRKINIVDIEHALCKIARQLSKAKVRGTKGKQV</sequence>
<dbReference type="OrthoDB" id="3542933at2759"/>
<keyword evidence="3" id="KW-1185">Reference proteome</keyword>
<dbReference type="Proteomes" id="UP000235786">
    <property type="component" value="Unassembled WGS sequence"/>
</dbReference>
<feature type="compositionally biased region" description="Low complexity" evidence="1">
    <location>
        <begin position="243"/>
        <end position="254"/>
    </location>
</feature>
<accession>A0A2J6QWT2</accession>
<dbReference type="AlphaFoldDB" id="A0A2J6QWT2"/>
<reference evidence="2 3" key="1">
    <citation type="submission" date="2016-04" db="EMBL/GenBank/DDBJ databases">
        <title>A degradative enzymes factory behind the ericoid mycorrhizal symbiosis.</title>
        <authorList>
            <consortium name="DOE Joint Genome Institute"/>
            <person name="Martino E."/>
            <person name="Morin E."/>
            <person name="Grelet G."/>
            <person name="Kuo A."/>
            <person name="Kohler A."/>
            <person name="Daghino S."/>
            <person name="Barry K."/>
            <person name="Choi C."/>
            <person name="Cichocki N."/>
            <person name="Clum A."/>
            <person name="Copeland A."/>
            <person name="Hainaut M."/>
            <person name="Haridas S."/>
            <person name="Labutti K."/>
            <person name="Lindquist E."/>
            <person name="Lipzen A."/>
            <person name="Khouja H.-R."/>
            <person name="Murat C."/>
            <person name="Ohm R."/>
            <person name="Olson A."/>
            <person name="Spatafora J."/>
            <person name="Veneault-Fourrey C."/>
            <person name="Henrissat B."/>
            <person name="Grigoriev I."/>
            <person name="Martin F."/>
            <person name="Perotto S."/>
        </authorList>
    </citation>
    <scope>NUCLEOTIDE SEQUENCE [LARGE SCALE GENOMIC DNA]</scope>
    <source>
        <strain evidence="2 3">F</strain>
    </source>
</reference>
<name>A0A2J6QWT2_HYAVF</name>